<keyword evidence="3" id="KW-1185">Reference proteome</keyword>
<evidence type="ECO:0000313" key="3">
    <source>
        <dbReference type="Proteomes" id="UP000324222"/>
    </source>
</evidence>
<protein>
    <submittedName>
        <fullName evidence="2">Uncharacterized protein</fullName>
    </submittedName>
</protein>
<comment type="caution">
    <text evidence="2">The sequence shown here is derived from an EMBL/GenBank/DDBJ whole genome shotgun (WGS) entry which is preliminary data.</text>
</comment>
<gene>
    <name evidence="2" type="ORF">E2C01_056328</name>
</gene>
<accession>A0A5B7GXS5</accession>
<dbReference type="Proteomes" id="UP000324222">
    <property type="component" value="Unassembled WGS sequence"/>
</dbReference>
<proteinExistence type="predicted"/>
<evidence type="ECO:0000313" key="2">
    <source>
        <dbReference type="EMBL" id="MPC62245.1"/>
    </source>
</evidence>
<evidence type="ECO:0000256" key="1">
    <source>
        <dbReference type="SAM" id="MobiDB-lite"/>
    </source>
</evidence>
<reference evidence="2 3" key="1">
    <citation type="submission" date="2019-05" db="EMBL/GenBank/DDBJ databases">
        <title>Another draft genome of Portunus trituberculatus and its Hox gene families provides insights of decapod evolution.</title>
        <authorList>
            <person name="Jeong J.-H."/>
            <person name="Song I."/>
            <person name="Kim S."/>
            <person name="Choi T."/>
            <person name="Kim D."/>
            <person name="Ryu S."/>
            <person name="Kim W."/>
        </authorList>
    </citation>
    <scope>NUCLEOTIDE SEQUENCE [LARGE SCALE GENOMIC DNA]</scope>
    <source>
        <tissue evidence="2">Muscle</tissue>
    </source>
</reference>
<dbReference type="AlphaFoldDB" id="A0A5B7GXS5"/>
<feature type="region of interest" description="Disordered" evidence="1">
    <location>
        <begin position="1"/>
        <end position="22"/>
    </location>
</feature>
<name>A0A5B7GXS5_PORTR</name>
<dbReference type="EMBL" id="VSRR010019454">
    <property type="protein sequence ID" value="MPC62245.1"/>
    <property type="molecule type" value="Genomic_DNA"/>
</dbReference>
<organism evidence="2 3">
    <name type="scientific">Portunus trituberculatus</name>
    <name type="common">Swimming crab</name>
    <name type="synonym">Neptunus trituberculatus</name>
    <dbReference type="NCBI Taxonomy" id="210409"/>
    <lineage>
        <taxon>Eukaryota</taxon>
        <taxon>Metazoa</taxon>
        <taxon>Ecdysozoa</taxon>
        <taxon>Arthropoda</taxon>
        <taxon>Crustacea</taxon>
        <taxon>Multicrustacea</taxon>
        <taxon>Malacostraca</taxon>
        <taxon>Eumalacostraca</taxon>
        <taxon>Eucarida</taxon>
        <taxon>Decapoda</taxon>
        <taxon>Pleocyemata</taxon>
        <taxon>Brachyura</taxon>
        <taxon>Eubrachyura</taxon>
        <taxon>Portunoidea</taxon>
        <taxon>Portunidae</taxon>
        <taxon>Portuninae</taxon>
        <taxon>Portunus</taxon>
    </lineage>
</organism>
<sequence length="97" mass="10350">MTGGGNKKQEEAARPSRPSARLGSAATFSYAGYFRGPGYMNTQLRCLTNSSAVERKNGSKFSKAVVVLVVPTGGINWNISPAQKITRAVWSRGGLMV</sequence>